<dbReference type="Pfam" id="PF00583">
    <property type="entry name" value="Acetyltransf_1"/>
    <property type="match status" value="1"/>
</dbReference>
<reference evidence="2" key="1">
    <citation type="submission" date="2021-01" db="EMBL/GenBank/DDBJ databases">
        <title>Whole genome shotgun sequence of Actinoplanes rishiriensis NBRC 108556.</title>
        <authorList>
            <person name="Komaki H."/>
            <person name="Tamura T."/>
        </authorList>
    </citation>
    <scope>NUCLEOTIDE SEQUENCE</scope>
    <source>
        <strain evidence="2">NBRC 108556</strain>
    </source>
</reference>
<dbReference type="Proteomes" id="UP000636960">
    <property type="component" value="Unassembled WGS sequence"/>
</dbReference>
<evidence type="ECO:0000259" key="1">
    <source>
        <dbReference type="PROSITE" id="PS51186"/>
    </source>
</evidence>
<feature type="domain" description="N-acetyltransferase" evidence="1">
    <location>
        <begin position="143"/>
        <end position="280"/>
    </location>
</feature>
<accession>A0A919MV85</accession>
<dbReference type="Gene3D" id="3.40.630.30">
    <property type="match status" value="1"/>
</dbReference>
<dbReference type="AlphaFoldDB" id="A0A919MV85"/>
<name>A0A919MV85_9ACTN</name>
<proteinExistence type="predicted"/>
<sequence>MTWELTEDVEAFATTAGEFLRSRPVQHTVLLTLVGTLRRRGLHAYGAGDPIFGRWRSPDGRTGGVLLQTPPHPMMFSSLPAEAVPAAVEALGDRPLSGANLLAGDVDVFVAGRRRRTGADAKVRMRTRLFRLDTLTPPAEPAGQARTATADDRELLLRWHAEFHDEIGEGHSDSFGPLVDERLGYGGITLWEVDGEPVAMAIRSRVESGMVRVQTVYTPRAHRARGYGGAATTVVTRQALDLGAAHVVLVTDLANPTSNALYQRLGYRPIEDRVVVEFSS</sequence>
<dbReference type="GO" id="GO:0016747">
    <property type="term" value="F:acyltransferase activity, transferring groups other than amino-acyl groups"/>
    <property type="evidence" value="ECO:0007669"/>
    <property type="project" value="InterPro"/>
</dbReference>
<dbReference type="InterPro" id="IPR016181">
    <property type="entry name" value="Acyl_CoA_acyltransferase"/>
</dbReference>
<gene>
    <name evidence="2" type="ORF">Ari01nite_36240</name>
</gene>
<protein>
    <submittedName>
        <fullName evidence="2">N-acetyltransferase</fullName>
    </submittedName>
</protein>
<organism evidence="2 3">
    <name type="scientific">Paractinoplanes rishiriensis</name>
    <dbReference type="NCBI Taxonomy" id="1050105"/>
    <lineage>
        <taxon>Bacteria</taxon>
        <taxon>Bacillati</taxon>
        <taxon>Actinomycetota</taxon>
        <taxon>Actinomycetes</taxon>
        <taxon>Micromonosporales</taxon>
        <taxon>Micromonosporaceae</taxon>
        <taxon>Paractinoplanes</taxon>
    </lineage>
</organism>
<evidence type="ECO:0000313" key="3">
    <source>
        <dbReference type="Proteomes" id="UP000636960"/>
    </source>
</evidence>
<keyword evidence="3" id="KW-1185">Reference proteome</keyword>
<dbReference type="InterPro" id="IPR000182">
    <property type="entry name" value="GNAT_dom"/>
</dbReference>
<dbReference type="RefSeq" id="WP_203782409.1">
    <property type="nucleotide sequence ID" value="NZ_BOMV01000039.1"/>
</dbReference>
<evidence type="ECO:0000313" key="2">
    <source>
        <dbReference type="EMBL" id="GIE96159.1"/>
    </source>
</evidence>
<dbReference type="PROSITE" id="PS51186">
    <property type="entry name" value="GNAT"/>
    <property type="match status" value="1"/>
</dbReference>
<dbReference type="SUPFAM" id="SSF55729">
    <property type="entry name" value="Acyl-CoA N-acyltransferases (Nat)"/>
    <property type="match status" value="1"/>
</dbReference>
<dbReference type="EMBL" id="BOMV01000039">
    <property type="protein sequence ID" value="GIE96159.1"/>
    <property type="molecule type" value="Genomic_DNA"/>
</dbReference>
<comment type="caution">
    <text evidence="2">The sequence shown here is derived from an EMBL/GenBank/DDBJ whole genome shotgun (WGS) entry which is preliminary data.</text>
</comment>